<dbReference type="Gene3D" id="3.10.520.10">
    <property type="entry name" value="ApbE-like domains"/>
    <property type="match status" value="1"/>
</dbReference>
<proteinExistence type="predicted"/>
<evidence type="ECO:0000256" key="1">
    <source>
        <dbReference type="ARBA" id="ARBA00001946"/>
    </source>
</evidence>
<evidence type="ECO:0000256" key="8">
    <source>
        <dbReference type="ARBA" id="ARBA00022842"/>
    </source>
</evidence>
<dbReference type="Pfam" id="PF02424">
    <property type="entry name" value="ApbE"/>
    <property type="match status" value="1"/>
</dbReference>
<keyword evidence="4" id="KW-0285">Flavoprotein</keyword>
<dbReference type="InterPro" id="IPR003374">
    <property type="entry name" value="ApbE-like_sf"/>
</dbReference>
<comment type="cofactor">
    <cofactor evidence="1">
        <name>Mg(2+)</name>
        <dbReference type="ChEBI" id="CHEBI:18420"/>
    </cofactor>
</comment>
<evidence type="ECO:0000256" key="10">
    <source>
        <dbReference type="ARBA" id="ARBA00048540"/>
    </source>
</evidence>
<feature type="region of interest" description="Disordered" evidence="11">
    <location>
        <begin position="306"/>
        <end position="337"/>
    </location>
</feature>
<dbReference type="SUPFAM" id="SSF143631">
    <property type="entry name" value="ApbE-like"/>
    <property type="match status" value="1"/>
</dbReference>
<evidence type="ECO:0000256" key="2">
    <source>
        <dbReference type="ARBA" id="ARBA00011955"/>
    </source>
</evidence>
<evidence type="ECO:0000256" key="4">
    <source>
        <dbReference type="ARBA" id="ARBA00022630"/>
    </source>
</evidence>
<reference evidence="12 13" key="1">
    <citation type="journal article" date="2019" name="Int. J. Syst. Evol. Microbiol.">
        <title>The Global Catalogue of Microorganisms (GCM) 10K type strain sequencing project: providing services to taxonomists for standard genome sequencing and annotation.</title>
        <authorList>
            <consortium name="The Broad Institute Genomics Platform"/>
            <consortium name="The Broad Institute Genome Sequencing Center for Infectious Disease"/>
            <person name="Wu L."/>
            <person name="Ma J."/>
        </authorList>
    </citation>
    <scope>NUCLEOTIDE SEQUENCE [LARGE SCALE GENOMIC DNA]</scope>
    <source>
        <strain evidence="12 13">JCM 15503</strain>
    </source>
</reference>
<organism evidence="12 13">
    <name type="scientific">Ideonella azotifigens</name>
    <dbReference type="NCBI Taxonomy" id="513160"/>
    <lineage>
        <taxon>Bacteria</taxon>
        <taxon>Pseudomonadati</taxon>
        <taxon>Pseudomonadota</taxon>
        <taxon>Betaproteobacteria</taxon>
        <taxon>Burkholderiales</taxon>
        <taxon>Sphaerotilaceae</taxon>
        <taxon>Ideonella</taxon>
    </lineage>
</organism>
<dbReference type="PANTHER" id="PTHR30040:SF2">
    <property type="entry name" value="FAD:PROTEIN FMN TRANSFERASE"/>
    <property type="match status" value="1"/>
</dbReference>
<evidence type="ECO:0000256" key="5">
    <source>
        <dbReference type="ARBA" id="ARBA00022679"/>
    </source>
</evidence>
<name>A0ABN1KDM3_9BURK</name>
<evidence type="ECO:0000256" key="11">
    <source>
        <dbReference type="SAM" id="MobiDB-lite"/>
    </source>
</evidence>
<accession>A0ABN1KDM3</accession>
<keyword evidence="5 12" id="KW-0808">Transferase</keyword>
<dbReference type="GO" id="GO:0016740">
    <property type="term" value="F:transferase activity"/>
    <property type="evidence" value="ECO:0007669"/>
    <property type="project" value="UniProtKB-KW"/>
</dbReference>
<dbReference type="RefSeq" id="WP_231011764.1">
    <property type="nucleotide sequence ID" value="NZ_BAAAEW010000036.1"/>
</dbReference>
<evidence type="ECO:0000256" key="6">
    <source>
        <dbReference type="ARBA" id="ARBA00022723"/>
    </source>
</evidence>
<gene>
    <name evidence="12" type="ORF">GCM10009107_48640</name>
</gene>
<comment type="catalytic activity">
    <reaction evidence="10">
        <text>L-threonyl-[protein] + FAD = FMN-L-threonyl-[protein] + AMP + H(+)</text>
        <dbReference type="Rhea" id="RHEA:36847"/>
        <dbReference type="Rhea" id="RHEA-COMP:11060"/>
        <dbReference type="Rhea" id="RHEA-COMP:11061"/>
        <dbReference type="ChEBI" id="CHEBI:15378"/>
        <dbReference type="ChEBI" id="CHEBI:30013"/>
        <dbReference type="ChEBI" id="CHEBI:57692"/>
        <dbReference type="ChEBI" id="CHEBI:74257"/>
        <dbReference type="ChEBI" id="CHEBI:456215"/>
        <dbReference type="EC" id="2.7.1.180"/>
    </reaction>
</comment>
<keyword evidence="6" id="KW-0479">Metal-binding</keyword>
<keyword evidence="7" id="KW-0274">FAD</keyword>
<dbReference type="EC" id="2.7.1.180" evidence="2"/>
<dbReference type="EMBL" id="BAAAEW010000036">
    <property type="protein sequence ID" value="GAA0763378.1"/>
    <property type="molecule type" value="Genomic_DNA"/>
</dbReference>
<dbReference type="PANTHER" id="PTHR30040">
    <property type="entry name" value="THIAMINE BIOSYNTHESIS LIPOPROTEIN APBE"/>
    <property type="match status" value="1"/>
</dbReference>
<protein>
    <recommendedName>
        <fullName evidence="3">FAD:protein FMN transferase</fullName>
        <ecNumber evidence="2">2.7.1.180</ecNumber>
    </recommendedName>
    <alternativeName>
        <fullName evidence="9">Flavin transferase</fullName>
    </alternativeName>
</protein>
<sequence>MLQTWHEPADGWHLAFEAMASRCEIVLGGAGTPAGPSLRQAGEAAMAEVRRIEAKYSRYRADSVVSRINAAAGSGQPVPIDEETAGLLAFGDQLHRLSEGRFDLTSGVLRQAWDFRAAREPSAAQLAEVLPLIGWPRVQWNMREVLLPQAGMQLDFGGIGKEYAADRAQAVLAQAGLRHGFVNLGGDLRVLGPRSDGRPWAFGIQHPREPGAVCATLQLRDGALATSGDYERFFVTPDGRRCCHLLDPRSGQPVTHWQSISVAAPVCAAAGALSTLAMLMGVAGADFLRQQGVAFLAIDAQGQAHAHEPAWPPSSDAAPALPAEPPSLFHFTAPPTP</sequence>
<evidence type="ECO:0000256" key="9">
    <source>
        <dbReference type="ARBA" id="ARBA00031306"/>
    </source>
</evidence>
<evidence type="ECO:0000256" key="3">
    <source>
        <dbReference type="ARBA" id="ARBA00016337"/>
    </source>
</evidence>
<dbReference type="Proteomes" id="UP001500279">
    <property type="component" value="Unassembled WGS sequence"/>
</dbReference>
<evidence type="ECO:0000313" key="12">
    <source>
        <dbReference type="EMBL" id="GAA0763378.1"/>
    </source>
</evidence>
<keyword evidence="13" id="KW-1185">Reference proteome</keyword>
<evidence type="ECO:0000313" key="13">
    <source>
        <dbReference type="Proteomes" id="UP001500279"/>
    </source>
</evidence>
<keyword evidence="8" id="KW-0460">Magnesium</keyword>
<comment type="caution">
    <text evidence="12">The sequence shown here is derived from an EMBL/GenBank/DDBJ whole genome shotgun (WGS) entry which is preliminary data.</text>
</comment>
<evidence type="ECO:0000256" key="7">
    <source>
        <dbReference type="ARBA" id="ARBA00022827"/>
    </source>
</evidence>
<dbReference type="InterPro" id="IPR024932">
    <property type="entry name" value="ApbE"/>
</dbReference>